<keyword evidence="2" id="KW-1185">Reference proteome</keyword>
<dbReference type="EMBL" id="CP001744">
    <property type="protein sequence ID" value="ADG68831.1"/>
    <property type="molecule type" value="Genomic_DNA"/>
</dbReference>
<proteinExistence type="predicted"/>
<dbReference type="AlphaFoldDB" id="D5SSA7"/>
<accession>D5SSA7</accession>
<name>D5SSA7_PLAL2</name>
<dbReference type="Proteomes" id="UP000002220">
    <property type="component" value="Chromosome"/>
</dbReference>
<dbReference type="KEGG" id="plm:Plim_3009"/>
<gene>
    <name evidence="1" type="ordered locus">Plim_3009</name>
</gene>
<evidence type="ECO:0000313" key="1">
    <source>
        <dbReference type="EMBL" id="ADG68831.1"/>
    </source>
</evidence>
<dbReference type="HOGENOM" id="CLU_2370404_0_0_0"/>
<sequence>MHNFCVALISRVAGNWVAGVKRPRLPPGYWKMMTSDACHPCVSLNVNWMDLKTTPFRKAFRVVPPKRVPTQPKLSVMAGMRMARLLVVVKSHDNP</sequence>
<protein>
    <submittedName>
        <fullName evidence="1">Uncharacterized protein</fullName>
    </submittedName>
</protein>
<evidence type="ECO:0000313" key="2">
    <source>
        <dbReference type="Proteomes" id="UP000002220"/>
    </source>
</evidence>
<organism evidence="1 2">
    <name type="scientific">Planctopirus limnophila (strain ATCC 43296 / DSM 3776 / IFAM 1008 / Mu 290)</name>
    <name type="common">Planctomyces limnophilus</name>
    <dbReference type="NCBI Taxonomy" id="521674"/>
    <lineage>
        <taxon>Bacteria</taxon>
        <taxon>Pseudomonadati</taxon>
        <taxon>Planctomycetota</taxon>
        <taxon>Planctomycetia</taxon>
        <taxon>Planctomycetales</taxon>
        <taxon>Planctomycetaceae</taxon>
        <taxon>Planctopirus</taxon>
    </lineage>
</organism>
<reference evidence="1 2" key="1">
    <citation type="journal article" date="2010" name="Stand. Genomic Sci.">
        <title>Complete genome sequence of Planctomyces limnophilus type strain (Mu 290).</title>
        <authorList>
            <person name="Labutti K."/>
            <person name="Sikorski J."/>
            <person name="Schneider S."/>
            <person name="Nolan M."/>
            <person name="Lucas S."/>
            <person name="Glavina Del Rio T."/>
            <person name="Tice H."/>
            <person name="Cheng J.F."/>
            <person name="Goodwin L."/>
            <person name="Pitluck S."/>
            <person name="Liolios K."/>
            <person name="Ivanova N."/>
            <person name="Mavromatis K."/>
            <person name="Mikhailova N."/>
            <person name="Pati A."/>
            <person name="Chen A."/>
            <person name="Palaniappan K."/>
            <person name="Land M."/>
            <person name="Hauser L."/>
            <person name="Chang Y.J."/>
            <person name="Jeffries C.D."/>
            <person name="Tindall B.J."/>
            <person name="Rohde M."/>
            <person name="Goker M."/>
            <person name="Woyke T."/>
            <person name="Bristow J."/>
            <person name="Eisen J.A."/>
            <person name="Markowitz V."/>
            <person name="Hugenholtz P."/>
            <person name="Kyrpides N.C."/>
            <person name="Klenk H.P."/>
            <person name="Lapidus A."/>
        </authorList>
    </citation>
    <scope>NUCLEOTIDE SEQUENCE [LARGE SCALE GENOMIC DNA]</scope>
    <source>
        <strain evidence="2">ATCC 43296 / DSM 3776 / IFAM 1008 / 290</strain>
    </source>
</reference>